<evidence type="ECO:0000256" key="9">
    <source>
        <dbReference type="ARBA" id="ARBA00023224"/>
    </source>
</evidence>
<dbReference type="AlphaFoldDB" id="A0A6P4JKL0"/>
<evidence type="ECO:0000256" key="3">
    <source>
        <dbReference type="ARBA" id="ARBA00022606"/>
    </source>
</evidence>
<organism evidence="12 13">
    <name type="scientific">Drosophila kikkawai</name>
    <name type="common">Fruit fly</name>
    <dbReference type="NCBI Taxonomy" id="30033"/>
    <lineage>
        <taxon>Eukaryota</taxon>
        <taxon>Metazoa</taxon>
        <taxon>Ecdysozoa</taxon>
        <taxon>Arthropoda</taxon>
        <taxon>Hexapoda</taxon>
        <taxon>Insecta</taxon>
        <taxon>Pterygota</taxon>
        <taxon>Neoptera</taxon>
        <taxon>Endopterygota</taxon>
        <taxon>Diptera</taxon>
        <taxon>Brachycera</taxon>
        <taxon>Muscomorpha</taxon>
        <taxon>Ephydroidea</taxon>
        <taxon>Drosophilidae</taxon>
        <taxon>Drosophila</taxon>
        <taxon>Sophophora</taxon>
    </lineage>
</organism>
<dbReference type="GO" id="GO:0005549">
    <property type="term" value="F:odorant binding"/>
    <property type="evidence" value="ECO:0007669"/>
    <property type="project" value="InterPro"/>
</dbReference>
<dbReference type="Pfam" id="PF02949">
    <property type="entry name" value="7tm_6"/>
    <property type="match status" value="1"/>
</dbReference>
<evidence type="ECO:0000256" key="4">
    <source>
        <dbReference type="ARBA" id="ARBA00022692"/>
    </source>
</evidence>
<comment type="similarity">
    <text evidence="10">Belongs to the insect chemoreceptor superfamily. Heteromeric odorant receptor channel (TC 1.A.69) family.</text>
</comment>
<keyword evidence="3 10" id="KW-0716">Sensory transduction</keyword>
<comment type="subcellular location">
    <subcellularLocation>
        <location evidence="1 10">Cell membrane</location>
        <topology evidence="1 10">Multi-pass membrane protein</topology>
    </subcellularLocation>
</comment>
<keyword evidence="4 10" id="KW-0812">Transmembrane</keyword>
<sequence>MSDAPRKPTKEKELQEQEPQRSRQDKQDKSLRVQILVYRCMGIDLWSPTSSNDRRLLTFVTMGPLFVFMVPMFLAARAYITQVSLLSDTLGSTFASMLTLVKFLLFCYYRKQFVGLIYRIRGILDKEISVWPDARGIVDEENQSDQMLSLTYTRCFGLAGIFAAIKPFVAIVVSLIRGSVGDSGIHLELPHNGVYPWDLQVVWWYVPTYLWNVMASYSAVTMALCVDTLLFFFTYNVCAIFKIAKHRMIHLPAVGGREELESLVQILLLHQKGLHIADHIADQYRPLIFLQFFLSALQICFIGFQVADLFPKPQSLYFIAFVGSLLIALFIYSKCGENIKSASQDFGNGIYESAWTEFTPSTKRALLIAAMRAQRPCQMKGYFFEASMATFSTIVRSAMSYIMMLRSFNA</sequence>
<keyword evidence="9 10" id="KW-0807">Transducer</keyword>
<dbReference type="GO" id="GO:0005886">
    <property type="term" value="C:plasma membrane"/>
    <property type="evidence" value="ECO:0007669"/>
    <property type="project" value="UniProtKB-SubCell"/>
</dbReference>
<feature type="transmembrane region" description="Helical" evidence="10">
    <location>
        <begin position="56"/>
        <end position="80"/>
    </location>
</feature>
<name>A0A6P4JKL0_DROKI</name>
<reference evidence="13" key="1">
    <citation type="submission" date="2025-08" db="UniProtKB">
        <authorList>
            <consortium name="RefSeq"/>
        </authorList>
    </citation>
    <scope>IDENTIFICATION</scope>
    <source>
        <strain evidence="13">14028-0561.14</strain>
        <tissue evidence="13">Whole fly</tissue>
    </source>
</reference>
<keyword evidence="5 10" id="KW-0552">Olfaction</keyword>
<evidence type="ECO:0000313" key="13">
    <source>
        <dbReference type="RefSeq" id="XP_017035184.1"/>
    </source>
</evidence>
<dbReference type="OrthoDB" id="6614360at2759"/>
<proteinExistence type="inferred from homology"/>
<evidence type="ECO:0000256" key="1">
    <source>
        <dbReference type="ARBA" id="ARBA00004651"/>
    </source>
</evidence>
<dbReference type="Proteomes" id="UP001652661">
    <property type="component" value="Chromosome X"/>
</dbReference>
<keyword evidence="12" id="KW-1185">Reference proteome</keyword>
<feature type="transmembrane region" description="Helical" evidence="10">
    <location>
        <begin position="382"/>
        <end position="404"/>
    </location>
</feature>
<feature type="transmembrane region" description="Helical" evidence="10">
    <location>
        <begin position="214"/>
        <end position="238"/>
    </location>
</feature>
<dbReference type="RefSeq" id="XP_017035184.1">
    <property type="nucleotide sequence ID" value="XM_017179695.1"/>
</dbReference>
<evidence type="ECO:0000256" key="8">
    <source>
        <dbReference type="ARBA" id="ARBA00023170"/>
    </source>
</evidence>
<dbReference type="OMA" id="MALCVDT"/>
<evidence type="ECO:0000256" key="6">
    <source>
        <dbReference type="ARBA" id="ARBA00022989"/>
    </source>
</evidence>
<keyword evidence="6 10" id="KW-1133">Transmembrane helix</keyword>
<dbReference type="GO" id="GO:0004984">
    <property type="term" value="F:olfactory receptor activity"/>
    <property type="evidence" value="ECO:0007669"/>
    <property type="project" value="InterPro"/>
</dbReference>
<evidence type="ECO:0000256" key="10">
    <source>
        <dbReference type="RuleBase" id="RU351113"/>
    </source>
</evidence>
<accession>A0A6P4JKL0</accession>
<feature type="transmembrane region" description="Helical" evidence="10">
    <location>
        <begin position="316"/>
        <end position="333"/>
    </location>
</feature>
<dbReference type="PANTHER" id="PTHR21137:SF43">
    <property type="entry name" value="ODORANT RECEPTOR 47A-RELATED"/>
    <property type="match status" value="1"/>
</dbReference>
<evidence type="ECO:0000256" key="5">
    <source>
        <dbReference type="ARBA" id="ARBA00022725"/>
    </source>
</evidence>
<evidence type="ECO:0000256" key="7">
    <source>
        <dbReference type="ARBA" id="ARBA00023136"/>
    </source>
</evidence>
<keyword evidence="2" id="KW-1003">Cell membrane</keyword>
<keyword evidence="8 10" id="KW-0675">Receptor</keyword>
<evidence type="ECO:0000313" key="12">
    <source>
        <dbReference type="Proteomes" id="UP001652661"/>
    </source>
</evidence>
<feature type="transmembrane region" description="Helical" evidence="10">
    <location>
        <begin position="92"/>
        <end position="109"/>
    </location>
</feature>
<feature type="region of interest" description="Disordered" evidence="11">
    <location>
        <begin position="1"/>
        <end position="28"/>
    </location>
</feature>
<feature type="transmembrane region" description="Helical" evidence="10">
    <location>
        <begin position="287"/>
        <end position="304"/>
    </location>
</feature>
<dbReference type="GO" id="GO:0007165">
    <property type="term" value="P:signal transduction"/>
    <property type="evidence" value="ECO:0007669"/>
    <property type="project" value="UniProtKB-KW"/>
</dbReference>
<protein>
    <recommendedName>
        <fullName evidence="10">Odorant receptor</fullName>
    </recommendedName>
</protein>
<gene>
    <name evidence="13" type="primary">Or9a</name>
</gene>
<feature type="transmembrane region" description="Helical" evidence="10">
    <location>
        <begin position="155"/>
        <end position="176"/>
    </location>
</feature>
<dbReference type="InterPro" id="IPR004117">
    <property type="entry name" value="7tm6_olfct_rcpt"/>
</dbReference>
<evidence type="ECO:0000256" key="11">
    <source>
        <dbReference type="SAM" id="MobiDB-lite"/>
    </source>
</evidence>
<dbReference type="PANTHER" id="PTHR21137">
    <property type="entry name" value="ODORANT RECEPTOR"/>
    <property type="match status" value="1"/>
</dbReference>
<evidence type="ECO:0000256" key="2">
    <source>
        <dbReference type="ARBA" id="ARBA00022475"/>
    </source>
</evidence>
<keyword evidence="7 10" id="KW-0472">Membrane</keyword>